<evidence type="ECO:0000256" key="2">
    <source>
        <dbReference type="SAM" id="MobiDB-lite"/>
    </source>
</evidence>
<protein>
    <submittedName>
        <fullName evidence="3">Uncharacterized protein</fullName>
    </submittedName>
</protein>
<accession>A0A1B9G7D6</accession>
<feature type="compositionally biased region" description="Polar residues" evidence="2">
    <location>
        <begin position="46"/>
        <end position="56"/>
    </location>
</feature>
<reference evidence="4" key="2">
    <citation type="submission" date="2013-07" db="EMBL/GenBank/DDBJ databases">
        <authorList>
            <consortium name="The Broad Institute Genome Sequencing Platform"/>
            <person name="Cuomo C."/>
            <person name="Litvintseva A."/>
            <person name="Chen Y."/>
            <person name="Heitman J."/>
            <person name="Sun S."/>
            <person name="Springer D."/>
            <person name="Dromer F."/>
            <person name="Young S.K."/>
            <person name="Zeng Q."/>
            <person name="Gargeya S."/>
            <person name="Fitzgerald M."/>
            <person name="Abouelleil A."/>
            <person name="Alvarado L."/>
            <person name="Berlin A.M."/>
            <person name="Chapman S.B."/>
            <person name="Dewar J."/>
            <person name="Goldberg J."/>
            <person name="Griggs A."/>
            <person name="Gujja S."/>
            <person name="Hansen M."/>
            <person name="Howarth C."/>
            <person name="Imamovic A."/>
            <person name="Larimer J."/>
            <person name="McCowan C."/>
            <person name="Murphy C."/>
            <person name="Pearson M."/>
            <person name="Priest M."/>
            <person name="Roberts A."/>
            <person name="Saif S."/>
            <person name="Shea T."/>
            <person name="Sykes S."/>
            <person name="Wortman J."/>
            <person name="Nusbaum C."/>
            <person name="Birren B."/>
        </authorList>
    </citation>
    <scope>NUCLEOTIDE SEQUENCE</scope>
    <source>
        <strain evidence="4">CBS 10118</strain>
    </source>
</reference>
<evidence type="ECO:0000313" key="4">
    <source>
        <dbReference type="EMBL" id="WVW79287.1"/>
    </source>
</evidence>
<dbReference type="GeneID" id="30209025"/>
<gene>
    <name evidence="3" type="ORF">I302_04626</name>
    <name evidence="4" type="ORF">I302_101254</name>
</gene>
<reference evidence="3" key="1">
    <citation type="submission" date="2013-07" db="EMBL/GenBank/DDBJ databases">
        <title>The Genome Sequence of Cryptococcus bestiolae CBS10118.</title>
        <authorList>
            <consortium name="The Broad Institute Genome Sequencing Platform"/>
            <person name="Cuomo C."/>
            <person name="Litvintseva A."/>
            <person name="Chen Y."/>
            <person name="Heitman J."/>
            <person name="Sun S."/>
            <person name="Springer D."/>
            <person name="Dromer F."/>
            <person name="Young S.K."/>
            <person name="Zeng Q."/>
            <person name="Gargeya S."/>
            <person name="Fitzgerald M."/>
            <person name="Abouelleil A."/>
            <person name="Alvarado L."/>
            <person name="Berlin A.M."/>
            <person name="Chapman S.B."/>
            <person name="Dewar J."/>
            <person name="Goldberg J."/>
            <person name="Griggs A."/>
            <person name="Gujja S."/>
            <person name="Hansen M."/>
            <person name="Howarth C."/>
            <person name="Imamovic A."/>
            <person name="Larimer J."/>
            <person name="McCowan C."/>
            <person name="Murphy C."/>
            <person name="Pearson M."/>
            <person name="Priest M."/>
            <person name="Roberts A."/>
            <person name="Saif S."/>
            <person name="Shea T."/>
            <person name="Sykes S."/>
            <person name="Wortman J."/>
            <person name="Nusbaum C."/>
            <person name="Birren B."/>
        </authorList>
    </citation>
    <scope>NUCLEOTIDE SEQUENCE [LARGE SCALE GENOMIC DNA]</scope>
    <source>
        <strain evidence="3">CBS 10118</strain>
    </source>
</reference>
<proteinExistence type="predicted"/>
<name>A0A1B9G7D6_9TREE</name>
<feature type="region of interest" description="Disordered" evidence="2">
    <location>
        <begin position="344"/>
        <end position="365"/>
    </location>
</feature>
<dbReference type="EMBL" id="CP144541">
    <property type="protein sequence ID" value="WVW79287.1"/>
    <property type="molecule type" value="Genomic_DNA"/>
</dbReference>
<dbReference type="AlphaFoldDB" id="A0A1B9G7D6"/>
<evidence type="ECO:0000313" key="5">
    <source>
        <dbReference type="Proteomes" id="UP000092730"/>
    </source>
</evidence>
<dbReference type="Proteomes" id="UP000092730">
    <property type="component" value="Chromosome 1"/>
</dbReference>
<reference evidence="4" key="4">
    <citation type="submission" date="2024-02" db="EMBL/GenBank/DDBJ databases">
        <title>Comparative genomics of Cryptococcus and Kwoniella reveals pathogenesis evolution and contrasting modes of karyotype evolution via chromosome fusion or intercentromeric recombination.</title>
        <authorList>
            <person name="Coelho M.A."/>
            <person name="David-Palma M."/>
            <person name="Shea T."/>
            <person name="Bowers K."/>
            <person name="McGinley-Smith S."/>
            <person name="Mohammad A.W."/>
            <person name="Gnirke A."/>
            <person name="Yurkov A.M."/>
            <person name="Nowrousian M."/>
            <person name="Sun S."/>
            <person name="Cuomo C.A."/>
            <person name="Heitman J."/>
        </authorList>
    </citation>
    <scope>NUCLEOTIDE SEQUENCE</scope>
    <source>
        <strain evidence="4">CBS 10118</strain>
    </source>
</reference>
<dbReference type="EMBL" id="KI894020">
    <property type="protein sequence ID" value="OCF26935.1"/>
    <property type="molecule type" value="Genomic_DNA"/>
</dbReference>
<sequence length="409" mass="46257">MSQISSTANHPSSNFAITLKIQVPDPSSAPTPSASINNMDVEPLARTTNTPSPSSDNHLDTENPPTSNLISIPSDAYTHILSRITQLEEQAIASNTQVKKFCLTLNNNAVHTKNLQAKYEELQANLEVEREEHQLFLERHRQLSIELDNHKNRLEVLESVQAERLRVDDSYLNGLEAGLMERLQLKVKEDDEAGEEEMNKRVLAIKNAGKDAISQIHKAKTDIRKEDIKVSLWFQAIEKAKKDALGVISREKQVLEEMKNQRKHEINDAINHGINSITSAGKQVRRGMEDLAKRLLIELEGTAYHLNLEQERAILKIKQGDYVICGTHTQKELIEIIDSLPKAKNRKSKNNKNKNKNNNNNQKTESVAVQEAIPVHGIRNHMLEDPDLLGRKMDLRTFLQINPGPSPYR</sequence>
<keyword evidence="5" id="KW-1185">Reference proteome</keyword>
<organism evidence="3">
    <name type="scientific">Kwoniella bestiolae CBS 10118</name>
    <dbReference type="NCBI Taxonomy" id="1296100"/>
    <lineage>
        <taxon>Eukaryota</taxon>
        <taxon>Fungi</taxon>
        <taxon>Dikarya</taxon>
        <taxon>Basidiomycota</taxon>
        <taxon>Agaricomycotina</taxon>
        <taxon>Tremellomycetes</taxon>
        <taxon>Tremellales</taxon>
        <taxon>Cryptococcaceae</taxon>
        <taxon>Kwoniella</taxon>
    </lineage>
</organism>
<feature type="coiled-coil region" evidence="1">
    <location>
        <begin position="112"/>
        <end position="160"/>
    </location>
</feature>
<evidence type="ECO:0000313" key="3">
    <source>
        <dbReference type="EMBL" id="OCF26935.1"/>
    </source>
</evidence>
<feature type="compositionally biased region" description="Basic residues" evidence="2">
    <location>
        <begin position="344"/>
        <end position="355"/>
    </location>
</feature>
<feature type="region of interest" description="Disordered" evidence="2">
    <location>
        <begin position="44"/>
        <end position="71"/>
    </location>
</feature>
<evidence type="ECO:0000256" key="1">
    <source>
        <dbReference type="SAM" id="Coils"/>
    </source>
</evidence>
<reference evidence="3" key="3">
    <citation type="submission" date="2014-01" db="EMBL/GenBank/DDBJ databases">
        <title>Evolution of pathogenesis and genome organization in the Tremellales.</title>
        <authorList>
            <person name="Cuomo C."/>
            <person name="Litvintseva A."/>
            <person name="Heitman J."/>
            <person name="Chen Y."/>
            <person name="Sun S."/>
            <person name="Springer D."/>
            <person name="Dromer F."/>
            <person name="Young S."/>
            <person name="Zeng Q."/>
            <person name="Chapman S."/>
            <person name="Gujja S."/>
            <person name="Saif S."/>
            <person name="Birren B."/>
        </authorList>
    </citation>
    <scope>NUCLEOTIDE SEQUENCE</scope>
    <source>
        <strain evidence="3">CBS 10118</strain>
    </source>
</reference>
<dbReference type="OrthoDB" id="10620084at2759"/>
<dbReference type="VEuPathDB" id="FungiDB:I302_04626"/>
<dbReference type="RefSeq" id="XP_019048005.1">
    <property type="nucleotide sequence ID" value="XM_019191257.1"/>
</dbReference>
<keyword evidence="1" id="KW-0175">Coiled coil</keyword>
<dbReference type="KEGG" id="kbi:30209025"/>